<dbReference type="Proteomes" id="UP000012166">
    <property type="component" value="Unassembled WGS sequence"/>
</dbReference>
<organism evidence="1 2">
    <name type="scientific">Leptospira borgpetersenii str. Brem 328</name>
    <dbReference type="NCBI Taxonomy" id="1049780"/>
    <lineage>
        <taxon>Bacteria</taxon>
        <taxon>Pseudomonadati</taxon>
        <taxon>Spirochaetota</taxon>
        <taxon>Spirochaetia</taxon>
        <taxon>Leptospirales</taxon>
        <taxon>Leptospiraceae</taxon>
        <taxon>Leptospira</taxon>
    </lineage>
</organism>
<dbReference type="SUPFAM" id="SSF53167">
    <property type="entry name" value="Purine and uridine phosphorylases"/>
    <property type="match status" value="1"/>
</dbReference>
<dbReference type="AlphaFoldDB" id="A0ABC9SJC2"/>
<dbReference type="Gene3D" id="3.40.50.1580">
    <property type="entry name" value="Nucleoside phosphorylase domain"/>
    <property type="match status" value="1"/>
</dbReference>
<evidence type="ECO:0000313" key="2">
    <source>
        <dbReference type="Proteomes" id="UP000012166"/>
    </source>
</evidence>
<name>A0ABC9SJC2_LEPBO</name>
<protein>
    <recommendedName>
        <fullName evidence="3">Phosphorylase domain protein</fullName>
    </recommendedName>
</protein>
<sequence length="337" mass="38125">MNITDFNFGQNSFFTFSIRSIKGSFSFLKDDFSLVPNSRPGYQERKMIFISVALFPEAKPLIETLGLKILRDKTPFPIYRNEKYILIVSGTGKIFSAMSVAFLLNEFKNSVTDSSWILNFGICGAPKKSSKIGESFLIHKIKDEGSSKSVYPDILFKSPIPESVLLTVDKPVFRNEISELPNTLVDMEAFGFFQASRKFFSSDKIRIVKTISDHFTKLESEKEIGIPSTISLRIKEALPNILSILSIPVSKGNEVELQQNETTTFLFIAEFLRLSETERIQLKDWMIGYKIRTGNSSEQGLNILKNANGTLNLKEAGVKTREEGRKGLYALKQFYQS</sequence>
<dbReference type="PANTHER" id="PTHR37822:SF1">
    <property type="entry name" value="PHOSPHORYLASE"/>
    <property type="match status" value="1"/>
</dbReference>
<dbReference type="PANTHER" id="PTHR37822">
    <property type="entry name" value="SPORE PHOTOPRODUCT LYASE-RELATED"/>
    <property type="match status" value="1"/>
</dbReference>
<reference evidence="1 2" key="1">
    <citation type="submission" date="2013-01" db="EMBL/GenBank/DDBJ databases">
        <authorList>
            <person name="Harkins D.M."/>
            <person name="Durkin A.S."/>
            <person name="Brinkac L.M."/>
            <person name="Haft D.H."/>
            <person name="Selengut J.D."/>
            <person name="Sanka R."/>
            <person name="DePew J."/>
            <person name="Purushe J."/>
            <person name="Hartskeerl R.A."/>
            <person name="Ahmed A."/>
            <person name="van der Linden H."/>
            <person name="Goris M.G.A."/>
            <person name="Vinetz J.M."/>
            <person name="Sutton G.G."/>
            <person name="Nierman W.C."/>
            <person name="Fouts D.E."/>
        </authorList>
    </citation>
    <scope>NUCLEOTIDE SEQUENCE [LARGE SCALE GENOMIC DNA]</scope>
    <source>
        <strain evidence="1 2">Brem 328</strain>
    </source>
</reference>
<dbReference type="InterPro" id="IPR049539">
    <property type="entry name" value="SPL"/>
</dbReference>
<accession>A0ABC9SJC2</accession>
<proteinExistence type="predicted"/>
<dbReference type="EMBL" id="AHMS02000022">
    <property type="protein sequence ID" value="EMN17800.1"/>
    <property type="molecule type" value="Genomic_DNA"/>
</dbReference>
<comment type="caution">
    <text evidence="1">The sequence shown here is derived from an EMBL/GenBank/DDBJ whole genome shotgun (WGS) entry which is preliminary data.</text>
</comment>
<dbReference type="InterPro" id="IPR035994">
    <property type="entry name" value="Nucleoside_phosphorylase_sf"/>
</dbReference>
<evidence type="ECO:0000313" key="1">
    <source>
        <dbReference type="EMBL" id="EMN17800.1"/>
    </source>
</evidence>
<gene>
    <name evidence="1" type="ORF">LEP1GSC056_2931</name>
</gene>
<evidence type="ECO:0008006" key="3">
    <source>
        <dbReference type="Google" id="ProtNLM"/>
    </source>
</evidence>